<dbReference type="InterPro" id="IPR011050">
    <property type="entry name" value="Pectin_lyase_fold/virulence"/>
</dbReference>
<dbReference type="SMART" id="SM00710">
    <property type="entry name" value="PbH1"/>
    <property type="match status" value="3"/>
</dbReference>
<protein>
    <recommendedName>
        <fullName evidence="3">Right handed beta helix domain-containing protein</fullName>
    </recommendedName>
</protein>
<dbReference type="STRING" id="413882.AAW51_4563"/>
<reference evidence="1 2" key="1">
    <citation type="submission" date="2015-05" db="EMBL/GenBank/DDBJ databases">
        <authorList>
            <person name="Tang B."/>
            <person name="Yu Y."/>
        </authorList>
    </citation>
    <scope>NUCLEOTIDE SEQUENCE [LARGE SCALE GENOMIC DNA]</scope>
    <source>
        <strain evidence="1 2">DSM 7029</strain>
    </source>
</reference>
<organism evidence="1 2">
    <name type="scientific">Caldimonas brevitalea</name>
    <dbReference type="NCBI Taxonomy" id="413882"/>
    <lineage>
        <taxon>Bacteria</taxon>
        <taxon>Pseudomonadati</taxon>
        <taxon>Pseudomonadota</taxon>
        <taxon>Betaproteobacteria</taxon>
        <taxon>Burkholderiales</taxon>
        <taxon>Sphaerotilaceae</taxon>
        <taxon>Caldimonas</taxon>
    </lineage>
</organism>
<dbReference type="Proteomes" id="UP000035352">
    <property type="component" value="Chromosome"/>
</dbReference>
<proteinExistence type="predicted"/>
<dbReference type="AlphaFoldDB" id="A0A0G3BP71"/>
<evidence type="ECO:0000313" key="2">
    <source>
        <dbReference type="Proteomes" id="UP000035352"/>
    </source>
</evidence>
<gene>
    <name evidence="1" type="ORF">AAW51_4563</name>
</gene>
<keyword evidence="2" id="KW-1185">Reference proteome</keyword>
<accession>A0A0G3BP71</accession>
<sequence>MLALAPCEPSGKGRDYQVGPGAGQIASLDQVPWERLAAGDTVRIFHRSTPYRGKIMLNAEGRADAPVRVCGVRGPNGERPVVDGKDATTRPGLKYAHPLYEQNSVVTIHRLQPQLWEAYPKYIQIDGLSIRGAHPQYSFTDSTGVRRPYVEFGACVWVERGHNIVIADNEITDCTQAIFSRSSDEWQNQGKGEFSVTRNLRISGNYMHGNGVAGSYLIHTTYVQSANVVYEFNRYGPMRPGALGNALKDRSVGPVIRYNRIEGGAHSIDLVETEDYAETAKLDPAYRSSWVYGNQIVKDGRTGTTIHYGGDHAGNEASYRKGTLYFFNNTVHVTGDDYAVLFQLSTTEEKAEVWNNVFMFDPAIKYPRMREKQDNAPGIASGGILNLGRNWIDARWSDAGPWHTVGGKLNGAANLITGTTPPVDLATMRPLAGSPVLDNAQAGPAAAQAYVVAYEMQNPTELAKRLVVGSGLDLGAVERQ</sequence>
<dbReference type="EMBL" id="CP011371">
    <property type="protein sequence ID" value="AKJ31254.1"/>
    <property type="molecule type" value="Genomic_DNA"/>
</dbReference>
<dbReference type="SUPFAM" id="SSF51126">
    <property type="entry name" value="Pectin lyase-like"/>
    <property type="match status" value="1"/>
</dbReference>
<dbReference type="KEGG" id="pbh:AAW51_4563"/>
<name>A0A0G3BP71_9BURK</name>
<evidence type="ECO:0000313" key="1">
    <source>
        <dbReference type="EMBL" id="AKJ31254.1"/>
    </source>
</evidence>
<dbReference type="Gene3D" id="2.160.20.10">
    <property type="entry name" value="Single-stranded right-handed beta-helix, Pectin lyase-like"/>
    <property type="match status" value="1"/>
</dbReference>
<dbReference type="InterPro" id="IPR012334">
    <property type="entry name" value="Pectin_lyas_fold"/>
</dbReference>
<dbReference type="InterPro" id="IPR006626">
    <property type="entry name" value="PbH1"/>
</dbReference>
<evidence type="ECO:0008006" key="3">
    <source>
        <dbReference type="Google" id="ProtNLM"/>
    </source>
</evidence>